<accession>A0A5B6X2T9</accession>
<reference evidence="2" key="1">
    <citation type="journal article" date="2019" name="Plant Biotechnol. J.">
        <title>Genome sequencing of the Australian wild diploid species Gossypium australe highlights disease resistance and delayed gland morphogenesis.</title>
        <authorList>
            <person name="Cai Y."/>
            <person name="Cai X."/>
            <person name="Wang Q."/>
            <person name="Wang P."/>
            <person name="Zhang Y."/>
            <person name="Cai C."/>
            <person name="Xu Y."/>
            <person name="Wang K."/>
            <person name="Zhou Z."/>
            <person name="Wang C."/>
            <person name="Geng S."/>
            <person name="Li B."/>
            <person name="Dong Q."/>
            <person name="Hou Y."/>
            <person name="Wang H."/>
            <person name="Ai P."/>
            <person name="Liu Z."/>
            <person name="Yi F."/>
            <person name="Sun M."/>
            <person name="An G."/>
            <person name="Cheng J."/>
            <person name="Zhang Y."/>
            <person name="Shi Q."/>
            <person name="Xie Y."/>
            <person name="Shi X."/>
            <person name="Chang Y."/>
            <person name="Huang F."/>
            <person name="Chen Y."/>
            <person name="Hong S."/>
            <person name="Mi L."/>
            <person name="Sun Q."/>
            <person name="Zhang L."/>
            <person name="Zhou B."/>
            <person name="Peng R."/>
            <person name="Zhang X."/>
            <person name="Liu F."/>
        </authorList>
    </citation>
    <scope>NUCLEOTIDE SEQUENCE [LARGE SCALE GENOMIC DNA]</scope>
    <source>
        <strain evidence="2">cv. PA1801</strain>
    </source>
</reference>
<comment type="caution">
    <text evidence="1">The sequence shown here is derived from an EMBL/GenBank/DDBJ whole genome shotgun (WGS) entry which is preliminary data.</text>
</comment>
<evidence type="ECO:0000313" key="1">
    <source>
        <dbReference type="EMBL" id="KAA3487227.1"/>
    </source>
</evidence>
<dbReference type="Proteomes" id="UP000325315">
    <property type="component" value="Unassembled WGS sequence"/>
</dbReference>
<name>A0A5B6X2T9_9ROSI</name>
<organism evidence="1 2">
    <name type="scientific">Gossypium australe</name>
    <dbReference type="NCBI Taxonomy" id="47621"/>
    <lineage>
        <taxon>Eukaryota</taxon>
        <taxon>Viridiplantae</taxon>
        <taxon>Streptophyta</taxon>
        <taxon>Embryophyta</taxon>
        <taxon>Tracheophyta</taxon>
        <taxon>Spermatophyta</taxon>
        <taxon>Magnoliopsida</taxon>
        <taxon>eudicotyledons</taxon>
        <taxon>Gunneridae</taxon>
        <taxon>Pentapetalae</taxon>
        <taxon>rosids</taxon>
        <taxon>malvids</taxon>
        <taxon>Malvales</taxon>
        <taxon>Malvaceae</taxon>
        <taxon>Malvoideae</taxon>
        <taxon>Gossypium</taxon>
    </lineage>
</organism>
<dbReference type="AlphaFoldDB" id="A0A5B6X2T9"/>
<keyword evidence="2" id="KW-1185">Reference proteome</keyword>
<gene>
    <name evidence="1" type="ORF">EPI10_031065</name>
</gene>
<sequence length="155" mass="17480">MVAIEQDKSLRFKNGLRYDIKIQVALHQERVFETLFEKTKIVEEDLNGGFRVAIGAMGTMGRGSINSYVASMVSNKLRVGVEEIINDVTIMSQLGQSVVANKFYRRCLLEIQVRFDFGDGLLVEDNVNLDYATKRVTLRAVDGNNIVIAGEQRDY</sequence>
<dbReference type="EMBL" id="SMMG02000001">
    <property type="protein sequence ID" value="KAA3487227.1"/>
    <property type="molecule type" value="Genomic_DNA"/>
</dbReference>
<evidence type="ECO:0000313" key="2">
    <source>
        <dbReference type="Proteomes" id="UP000325315"/>
    </source>
</evidence>
<proteinExistence type="predicted"/>
<protein>
    <submittedName>
        <fullName evidence="1">Alcohol-forming fatty acyl-CoA reductase-like</fullName>
    </submittedName>
</protein>
<dbReference type="OrthoDB" id="2272416at2759"/>